<evidence type="ECO:0000313" key="2">
    <source>
        <dbReference type="Proteomes" id="UP000290287"/>
    </source>
</evidence>
<evidence type="ECO:0000313" key="1">
    <source>
        <dbReference type="EMBL" id="RXJ74252.1"/>
    </source>
</evidence>
<proteinExistence type="predicted"/>
<sequence length="217" mass="25012">MNYVEEIQRLVDTALNELEKAISEKKIQSGPVSEEAFLCRWIAQAIKKQRFGNIVAREMTTWLQQGRSMGKHANVKGHLLHIQNVYQHFFPDGEPPAPVTHRQFEELIASLDNEEWMVHTEYEINRKVRVISDGLYSFAVCSETMVKAFDGRGVLVKPLSLFVRCPEPMFVKLATKQNLLVSKVSDYKSIVKYHAEYMLWPENRATCLAVLPEEMKV</sequence>
<dbReference type="Pfam" id="PF11140">
    <property type="entry name" value="DUF2913"/>
    <property type="match status" value="1"/>
</dbReference>
<comment type="caution">
    <text evidence="1">The sequence shown here is derived from an EMBL/GenBank/DDBJ whole genome shotgun (WGS) entry which is preliminary data.</text>
</comment>
<reference evidence="1 2" key="1">
    <citation type="submission" date="2017-10" db="EMBL/GenBank/DDBJ databases">
        <title>Nyctiphanis sp. nov., isolated from the stomach of the euphausiid Nyctiphanes simplex (Hansen, 1911) in the Gulf of California.</title>
        <authorList>
            <person name="Gomez-Gil B."/>
            <person name="Aguilar-Mendez M."/>
            <person name="Lopez-Cortes A."/>
            <person name="Gomez-Gutierrez J."/>
            <person name="Roque A."/>
            <person name="Lang E."/>
            <person name="Gonzalez-Castillo A."/>
        </authorList>
    </citation>
    <scope>NUCLEOTIDE SEQUENCE [LARGE SCALE GENOMIC DNA]</scope>
    <source>
        <strain evidence="1 2">CAIM 600</strain>
    </source>
</reference>
<protein>
    <recommendedName>
        <fullName evidence="3">DUF2913 family protein</fullName>
    </recommendedName>
</protein>
<organism evidence="1 2">
    <name type="scientific">Veronia nyctiphanis</name>
    <dbReference type="NCBI Taxonomy" id="1278244"/>
    <lineage>
        <taxon>Bacteria</taxon>
        <taxon>Pseudomonadati</taxon>
        <taxon>Pseudomonadota</taxon>
        <taxon>Gammaproteobacteria</taxon>
        <taxon>Vibrionales</taxon>
        <taxon>Vibrionaceae</taxon>
        <taxon>Veronia</taxon>
    </lineage>
</organism>
<name>A0A4Q0YSQ7_9GAMM</name>
<dbReference type="EMBL" id="PEIB01000003">
    <property type="protein sequence ID" value="RXJ74252.1"/>
    <property type="molecule type" value="Genomic_DNA"/>
</dbReference>
<keyword evidence="2" id="KW-1185">Reference proteome</keyword>
<accession>A0A4Q0YSQ7</accession>
<dbReference type="OrthoDB" id="5814407at2"/>
<dbReference type="AlphaFoldDB" id="A0A4Q0YSQ7"/>
<dbReference type="RefSeq" id="WP_129121214.1">
    <property type="nucleotide sequence ID" value="NZ_PEIB01000003.1"/>
</dbReference>
<evidence type="ECO:0008006" key="3">
    <source>
        <dbReference type="Google" id="ProtNLM"/>
    </source>
</evidence>
<dbReference type="InterPro" id="IPR021316">
    <property type="entry name" value="DUF2913"/>
</dbReference>
<dbReference type="Proteomes" id="UP000290287">
    <property type="component" value="Unassembled WGS sequence"/>
</dbReference>
<gene>
    <name evidence="1" type="ORF">CS022_04115</name>
</gene>